<proteinExistence type="predicted"/>
<evidence type="ECO:0000313" key="2">
    <source>
        <dbReference type="Proteomes" id="UP001374584"/>
    </source>
</evidence>
<organism evidence="1 2">
    <name type="scientific">Phaseolus coccineus</name>
    <name type="common">Scarlet runner bean</name>
    <name type="synonym">Phaseolus multiflorus</name>
    <dbReference type="NCBI Taxonomy" id="3886"/>
    <lineage>
        <taxon>Eukaryota</taxon>
        <taxon>Viridiplantae</taxon>
        <taxon>Streptophyta</taxon>
        <taxon>Embryophyta</taxon>
        <taxon>Tracheophyta</taxon>
        <taxon>Spermatophyta</taxon>
        <taxon>Magnoliopsida</taxon>
        <taxon>eudicotyledons</taxon>
        <taxon>Gunneridae</taxon>
        <taxon>Pentapetalae</taxon>
        <taxon>rosids</taxon>
        <taxon>fabids</taxon>
        <taxon>Fabales</taxon>
        <taxon>Fabaceae</taxon>
        <taxon>Papilionoideae</taxon>
        <taxon>50 kb inversion clade</taxon>
        <taxon>NPAAA clade</taxon>
        <taxon>indigoferoid/millettioid clade</taxon>
        <taxon>Phaseoleae</taxon>
        <taxon>Phaseolus</taxon>
    </lineage>
</organism>
<protein>
    <submittedName>
        <fullName evidence="1">Uncharacterized protein</fullName>
    </submittedName>
</protein>
<name>A0AAN9MMW2_PHACN</name>
<sequence length="66" mass="7319">MRSLVFKESFSQVQVKAQKSTDSAFTSRISRSIANRNIKAELKTLSAGSISKSHKCNYNNNIDPGQ</sequence>
<comment type="caution">
    <text evidence="1">The sequence shown here is derived from an EMBL/GenBank/DDBJ whole genome shotgun (WGS) entry which is preliminary data.</text>
</comment>
<accession>A0AAN9MMW2</accession>
<dbReference type="Proteomes" id="UP001374584">
    <property type="component" value="Unassembled WGS sequence"/>
</dbReference>
<reference evidence="1 2" key="1">
    <citation type="submission" date="2024-01" db="EMBL/GenBank/DDBJ databases">
        <title>The genomes of 5 underutilized Papilionoideae crops provide insights into root nodulation and disease resistanc.</title>
        <authorList>
            <person name="Jiang F."/>
        </authorList>
    </citation>
    <scope>NUCLEOTIDE SEQUENCE [LARGE SCALE GENOMIC DNA]</scope>
    <source>
        <strain evidence="1">JINMINGXINNONG_FW02</strain>
        <tissue evidence="1">Leaves</tissue>
    </source>
</reference>
<evidence type="ECO:0000313" key="1">
    <source>
        <dbReference type="EMBL" id="KAK7355063.1"/>
    </source>
</evidence>
<keyword evidence="2" id="KW-1185">Reference proteome</keyword>
<dbReference type="EMBL" id="JAYMYR010000006">
    <property type="protein sequence ID" value="KAK7355063.1"/>
    <property type="molecule type" value="Genomic_DNA"/>
</dbReference>
<dbReference type="AlphaFoldDB" id="A0AAN9MMW2"/>
<gene>
    <name evidence="1" type="ORF">VNO80_14308</name>
</gene>